<evidence type="ECO:0000313" key="1">
    <source>
        <dbReference type="EMBL" id="PTL36251.1"/>
    </source>
</evidence>
<reference evidence="1 2" key="1">
    <citation type="submission" date="2017-09" db="EMBL/GenBank/DDBJ databases">
        <title>Bloom of a denitrifying methanotroph, Candidatus Methylomirabilis limnetica, in a deep stratified lake.</title>
        <authorList>
            <person name="Graf J.S."/>
            <person name="Marchant H.K."/>
            <person name="Tienken D."/>
            <person name="Hach P.F."/>
            <person name="Brand A."/>
            <person name="Schubert C.J."/>
            <person name="Kuypers M.M."/>
            <person name="Milucka J."/>
        </authorList>
    </citation>
    <scope>NUCLEOTIDE SEQUENCE [LARGE SCALE GENOMIC DNA]</scope>
    <source>
        <strain evidence="1 2">Zug</strain>
    </source>
</reference>
<protein>
    <submittedName>
        <fullName evidence="1">Uncharacterized protein</fullName>
    </submittedName>
</protein>
<dbReference type="RefSeq" id="WP_107561997.1">
    <property type="nucleotide sequence ID" value="NZ_NVQC01000017.1"/>
</dbReference>
<reference evidence="2" key="2">
    <citation type="journal article" date="2018" name="Environ. Microbiol.">
        <title>Bloom of a denitrifying methanotroph, 'Candidatus Methylomirabilis limnetica', in a deep stratified lake.</title>
        <authorList>
            <person name="Graf J.S."/>
            <person name="Mayr M.J."/>
            <person name="Marchant H.K."/>
            <person name="Tienken D."/>
            <person name="Hach P.F."/>
            <person name="Brand A."/>
            <person name="Schubert C.J."/>
            <person name="Kuypers M.M."/>
            <person name="Milucka J."/>
        </authorList>
    </citation>
    <scope>NUCLEOTIDE SEQUENCE [LARGE SCALE GENOMIC DNA]</scope>
    <source>
        <strain evidence="2">Zug</strain>
    </source>
</reference>
<organism evidence="1 2">
    <name type="scientific">Candidatus Methylomirabilis limnetica</name>
    <dbReference type="NCBI Taxonomy" id="2033718"/>
    <lineage>
        <taxon>Bacteria</taxon>
        <taxon>Candidatus Methylomirabilota</taxon>
        <taxon>Candidatus Methylomirabilia</taxon>
        <taxon>Candidatus Methylomirabilales</taxon>
        <taxon>Candidatus Methylomirabilaceae</taxon>
        <taxon>Candidatus Methylomirabilis</taxon>
    </lineage>
</organism>
<evidence type="ECO:0000313" key="2">
    <source>
        <dbReference type="Proteomes" id="UP000241436"/>
    </source>
</evidence>
<dbReference type="Proteomes" id="UP000241436">
    <property type="component" value="Unassembled WGS sequence"/>
</dbReference>
<keyword evidence="2" id="KW-1185">Reference proteome</keyword>
<accession>A0A2T4TYT3</accession>
<proteinExistence type="predicted"/>
<comment type="caution">
    <text evidence="1">The sequence shown here is derived from an EMBL/GenBank/DDBJ whole genome shotgun (WGS) entry which is preliminary data.</text>
</comment>
<gene>
    <name evidence="1" type="ORF">CLG94_06240</name>
</gene>
<dbReference type="EMBL" id="NVQC01000017">
    <property type="protein sequence ID" value="PTL36251.1"/>
    <property type="molecule type" value="Genomic_DNA"/>
</dbReference>
<name>A0A2T4TYT3_9BACT</name>
<dbReference type="OrthoDB" id="5763904at2"/>
<dbReference type="AlphaFoldDB" id="A0A2T4TYT3"/>
<sequence>MRRLIYVPIIHTMADMGSKSEALRQESIRRFGVESWERSRRVIDDVWEGIRAKLLIRNLPWERVRIYQDGLPVSGKELEIARGVAAQGSKNYQIVLELVDKGAKLIGTESPELLLREYAHVKQITEAQTDAEREEAKRSYAAESAEILKARDTFIAQRIAETLEEGEVALLFLGMMHEVDRLLPEGIQVEFLIDRLPLWDAKER</sequence>